<protein>
    <submittedName>
        <fullName evidence="2">ROK family protein</fullName>
    </submittedName>
</protein>
<comment type="caution">
    <text evidence="2">The sequence shown here is derived from an EMBL/GenBank/DDBJ whole genome shotgun (WGS) entry which is preliminary data.</text>
</comment>
<name>A0A5N3P592_9HYPH</name>
<dbReference type="PANTHER" id="PTHR18964">
    <property type="entry name" value="ROK (REPRESSOR, ORF, KINASE) FAMILY"/>
    <property type="match status" value="1"/>
</dbReference>
<dbReference type="InterPro" id="IPR000600">
    <property type="entry name" value="ROK"/>
</dbReference>
<dbReference type="InterPro" id="IPR043129">
    <property type="entry name" value="ATPase_NBD"/>
</dbReference>
<gene>
    <name evidence="2" type="ORF">FEZ63_20940</name>
</gene>
<dbReference type="SUPFAM" id="SSF53067">
    <property type="entry name" value="Actin-like ATPase domain"/>
    <property type="match status" value="1"/>
</dbReference>
<comment type="similarity">
    <text evidence="1">Belongs to the ROK (NagC/XylR) family.</text>
</comment>
<dbReference type="InterPro" id="IPR036390">
    <property type="entry name" value="WH_DNA-bd_sf"/>
</dbReference>
<accession>A0A5N3P592</accession>
<reference evidence="2 3" key="1">
    <citation type="journal article" date="2019" name="Microorganisms">
        <title>Genome Insights into the Novel Species Microvirga brassicacearum, a Rapeseed Endophyte with Biotechnological Potential.</title>
        <authorList>
            <person name="Jimenez-Gomez A."/>
            <person name="Saati-Santamaria Z."/>
            <person name="Igual J.M."/>
            <person name="Rivas R."/>
            <person name="Mateos P.F."/>
            <person name="Garcia-Fraile P."/>
        </authorList>
    </citation>
    <scope>NUCLEOTIDE SEQUENCE [LARGE SCALE GENOMIC DNA]</scope>
    <source>
        <strain evidence="2 3">CDVBN77</strain>
    </source>
</reference>
<dbReference type="Gene3D" id="3.30.420.40">
    <property type="match status" value="2"/>
</dbReference>
<dbReference type="RefSeq" id="WP_150948156.1">
    <property type="nucleotide sequence ID" value="NZ_VCMV01000054.1"/>
</dbReference>
<evidence type="ECO:0000256" key="1">
    <source>
        <dbReference type="ARBA" id="ARBA00006479"/>
    </source>
</evidence>
<dbReference type="Pfam" id="PF00480">
    <property type="entry name" value="ROK"/>
    <property type="match status" value="1"/>
</dbReference>
<dbReference type="SUPFAM" id="SSF46785">
    <property type="entry name" value="Winged helix' DNA-binding domain"/>
    <property type="match status" value="1"/>
</dbReference>
<evidence type="ECO:0000313" key="2">
    <source>
        <dbReference type="EMBL" id="KAB0264917.1"/>
    </source>
</evidence>
<sequence length="397" mass="43123">MSGRFTPRSRRETRATVLESLLRTGGAFRPSIARETNLTGASISRILTELRKENIIQETRRPAPYVGGPTALVTLSKDVAVAGIELSNSRLSFGVGDLDGTLDYVERMPASSQLSQDEFEILFRQSAANMRDWTRGRDVTIRQAAVSIPGYGRGTGNPIFAWDMARLTAFLEETLHGIPVSVTNSVVAQAAFHRYSISTAYPVADDHLFLFVGHGVAGVIVDETAPIDAFMAFELGHMVIQREGLPCRCGHKGCVEAYTSLRAISKILGIADSEILRRGDAFIEMLNLDGAMRAALRERLFLLGLGLGNALNLHPLSSVVVSGWPSLMPEADRRSILDGLNESLLGGYDENRLHLSFIAPSIGNDPRAALYYAAYCFVRGGGLDTRAETPAALQEIA</sequence>
<dbReference type="OrthoDB" id="9810372at2"/>
<dbReference type="InterPro" id="IPR036388">
    <property type="entry name" value="WH-like_DNA-bd_sf"/>
</dbReference>
<evidence type="ECO:0000313" key="3">
    <source>
        <dbReference type="Proteomes" id="UP000325684"/>
    </source>
</evidence>
<keyword evidence="3" id="KW-1185">Reference proteome</keyword>
<proteinExistence type="inferred from homology"/>
<dbReference type="Gene3D" id="1.10.10.10">
    <property type="entry name" value="Winged helix-like DNA-binding domain superfamily/Winged helix DNA-binding domain"/>
    <property type="match status" value="1"/>
</dbReference>
<dbReference type="PANTHER" id="PTHR18964:SF149">
    <property type="entry name" value="BIFUNCTIONAL UDP-N-ACETYLGLUCOSAMINE 2-EPIMERASE_N-ACETYLMANNOSAMINE KINASE"/>
    <property type="match status" value="1"/>
</dbReference>
<dbReference type="EMBL" id="VCMV01000054">
    <property type="protein sequence ID" value="KAB0264917.1"/>
    <property type="molecule type" value="Genomic_DNA"/>
</dbReference>
<dbReference type="AlphaFoldDB" id="A0A5N3P592"/>
<dbReference type="Proteomes" id="UP000325684">
    <property type="component" value="Unassembled WGS sequence"/>
</dbReference>
<organism evidence="2 3">
    <name type="scientific">Microvirga brassicacearum</name>
    <dbReference type="NCBI Taxonomy" id="2580413"/>
    <lineage>
        <taxon>Bacteria</taxon>
        <taxon>Pseudomonadati</taxon>
        <taxon>Pseudomonadota</taxon>
        <taxon>Alphaproteobacteria</taxon>
        <taxon>Hyphomicrobiales</taxon>
        <taxon>Methylobacteriaceae</taxon>
        <taxon>Microvirga</taxon>
    </lineage>
</organism>